<reference evidence="3" key="1">
    <citation type="journal article" date="2019" name="Int. J. Syst. Evol. Microbiol.">
        <title>The Global Catalogue of Microorganisms (GCM) 10K type strain sequencing project: providing services to taxonomists for standard genome sequencing and annotation.</title>
        <authorList>
            <consortium name="The Broad Institute Genomics Platform"/>
            <consortium name="The Broad Institute Genome Sequencing Center for Infectious Disease"/>
            <person name="Wu L."/>
            <person name="Ma J."/>
        </authorList>
    </citation>
    <scope>NUCLEOTIDE SEQUENCE [LARGE SCALE GENOMIC DNA]</scope>
    <source>
        <strain evidence="3">KCTC 42984</strain>
    </source>
</reference>
<evidence type="ECO:0000313" key="2">
    <source>
        <dbReference type="EMBL" id="MFC3173495.1"/>
    </source>
</evidence>
<dbReference type="RefSeq" id="WP_379508877.1">
    <property type="nucleotide sequence ID" value="NZ_JBHRTQ010000004.1"/>
</dbReference>
<dbReference type="PANTHER" id="PTHR12631:SF10">
    <property type="entry name" value="BETA-XYLOSIDASE-LIKE PROTEIN-RELATED"/>
    <property type="match status" value="1"/>
</dbReference>
<protein>
    <recommendedName>
        <fullName evidence="4">Asl1-like glycosyl hydrolase catalytic domain-containing protein</fullName>
    </recommendedName>
</protein>
<dbReference type="InterPro" id="IPR051923">
    <property type="entry name" value="Glycosyl_Hydrolase_39"/>
</dbReference>
<dbReference type="SUPFAM" id="SSF51445">
    <property type="entry name" value="(Trans)glycosidases"/>
    <property type="match status" value="1"/>
</dbReference>
<sequence>MRRGRAWPGLTAGLALGLAGAPSLADPPAGAGTAPAAVRSGVTTHFSQGWPARLMDDAAAMGAVTVRDSVHWAKVELAPGQLVFTEANSGHVGRACAAGMTVLLGLEPRNPLYDGGQTIWSPTGQAAFARYVRALADRWPRCVVAVEVGNEINGAKGMTGPAAALRARAHVGLVKAVHLAVKPAHPGLVLLGGSTNTIATGFLARLFAGGLLDWADAIAVHPYRAEPEGLDAELGRVIQAMRRAGRVRPIWATEFSRDFPDPALAPAFYLKSAALMESAGVADHFWYALADQPGFPTMGLERLDGTRKPAGRAFAFAARALAPLGPAQRVGHGDAMLVHLRYSGDAHVVWGAPRALFAPPGARAFAADGSPVPVPARISEVPVVIRSAPALGFGPAEVLADSLHDFGEAIGGARGSLAWFARRADGTLLPLAPVDWDWTSYLGHPALPGFAANPGGIGTAPGLATVVRYVAPAGATGSGPAPVTASLCLAPTIPGMRAEAMLVRGGQALWRAPVGPRGPVQATLTTALVAGERLDLVLSPLAGGPAARFRYRLRIARGATAEPAPC</sequence>
<proteinExistence type="predicted"/>
<dbReference type="Proteomes" id="UP001595604">
    <property type="component" value="Unassembled WGS sequence"/>
</dbReference>
<keyword evidence="1" id="KW-0732">Signal</keyword>
<name>A0ABV7ILL0_9SPHN</name>
<comment type="caution">
    <text evidence="2">The sequence shown here is derived from an EMBL/GenBank/DDBJ whole genome shotgun (WGS) entry which is preliminary data.</text>
</comment>
<evidence type="ECO:0008006" key="4">
    <source>
        <dbReference type="Google" id="ProtNLM"/>
    </source>
</evidence>
<keyword evidence="3" id="KW-1185">Reference proteome</keyword>
<organism evidence="2 3">
    <name type="scientific">Novosphingobium bradum</name>
    <dbReference type="NCBI Taxonomy" id="1737444"/>
    <lineage>
        <taxon>Bacteria</taxon>
        <taxon>Pseudomonadati</taxon>
        <taxon>Pseudomonadota</taxon>
        <taxon>Alphaproteobacteria</taxon>
        <taxon>Sphingomonadales</taxon>
        <taxon>Sphingomonadaceae</taxon>
        <taxon>Novosphingobium</taxon>
    </lineage>
</organism>
<dbReference type="PANTHER" id="PTHR12631">
    <property type="entry name" value="ALPHA-L-IDURONIDASE"/>
    <property type="match status" value="1"/>
</dbReference>
<evidence type="ECO:0000313" key="3">
    <source>
        <dbReference type="Proteomes" id="UP001595604"/>
    </source>
</evidence>
<evidence type="ECO:0000256" key="1">
    <source>
        <dbReference type="SAM" id="SignalP"/>
    </source>
</evidence>
<dbReference type="InterPro" id="IPR017853">
    <property type="entry name" value="GH"/>
</dbReference>
<feature type="signal peptide" evidence="1">
    <location>
        <begin position="1"/>
        <end position="25"/>
    </location>
</feature>
<dbReference type="EMBL" id="JBHRTQ010000004">
    <property type="protein sequence ID" value="MFC3173495.1"/>
    <property type="molecule type" value="Genomic_DNA"/>
</dbReference>
<feature type="chain" id="PRO_5046319942" description="Asl1-like glycosyl hydrolase catalytic domain-containing protein" evidence="1">
    <location>
        <begin position="26"/>
        <end position="566"/>
    </location>
</feature>
<dbReference type="Gene3D" id="3.20.20.80">
    <property type="entry name" value="Glycosidases"/>
    <property type="match status" value="1"/>
</dbReference>
<accession>A0ABV7ILL0</accession>
<gene>
    <name evidence="2" type="ORF">ACFOD9_04445</name>
</gene>